<dbReference type="AlphaFoldDB" id="A0A1B0AJE5"/>
<reference evidence="3" key="1">
    <citation type="submission" date="2014-03" db="EMBL/GenBank/DDBJ databases">
        <authorList>
            <person name="Aksoy S."/>
            <person name="Warren W."/>
            <person name="Wilson R.K."/>
        </authorList>
    </citation>
    <scope>NUCLEOTIDE SEQUENCE [LARGE SCALE GENOMIC DNA]</scope>
    <source>
        <strain evidence="3">IAEA</strain>
    </source>
</reference>
<feature type="transmembrane region" description="Helical" evidence="1">
    <location>
        <begin position="43"/>
        <end position="71"/>
    </location>
</feature>
<keyword evidence="1" id="KW-1133">Transmembrane helix</keyword>
<name>A0A1B0AJE5_GLOPL</name>
<proteinExistence type="predicted"/>
<accession>A0A1B0AJE5</accession>
<evidence type="ECO:0000313" key="2">
    <source>
        <dbReference type="EnsemblMetazoa" id="GPAI047709-PA"/>
    </source>
</evidence>
<organism evidence="2 3">
    <name type="scientific">Glossina pallidipes</name>
    <name type="common">Tsetse fly</name>
    <dbReference type="NCBI Taxonomy" id="7398"/>
    <lineage>
        <taxon>Eukaryota</taxon>
        <taxon>Metazoa</taxon>
        <taxon>Ecdysozoa</taxon>
        <taxon>Arthropoda</taxon>
        <taxon>Hexapoda</taxon>
        <taxon>Insecta</taxon>
        <taxon>Pterygota</taxon>
        <taxon>Neoptera</taxon>
        <taxon>Endopterygota</taxon>
        <taxon>Diptera</taxon>
        <taxon>Brachycera</taxon>
        <taxon>Muscomorpha</taxon>
        <taxon>Hippoboscoidea</taxon>
        <taxon>Glossinidae</taxon>
        <taxon>Glossina</taxon>
    </lineage>
</organism>
<sequence>MRNDDESASSSAATPSSAAKLPVLRKWCISRNTPIIASSSIDWYITAAVVVLLLFALPAAVVALALLLLVFSLTGTLVVDVASVVVEFLLPLLLEDAIDLRIDVAIFTVSLKGNKMFSWEKLHKVWKLCAKWNLYDLRKDDREV</sequence>
<keyword evidence="1" id="KW-0472">Membrane</keyword>
<dbReference type="VEuPathDB" id="VectorBase:GPAI047709"/>
<keyword evidence="3" id="KW-1185">Reference proteome</keyword>
<reference evidence="2" key="2">
    <citation type="submission" date="2020-05" db="UniProtKB">
        <authorList>
            <consortium name="EnsemblMetazoa"/>
        </authorList>
    </citation>
    <scope>IDENTIFICATION</scope>
    <source>
        <strain evidence="2">IAEA</strain>
    </source>
</reference>
<dbReference type="Proteomes" id="UP000092445">
    <property type="component" value="Unassembled WGS sequence"/>
</dbReference>
<dbReference type="EnsemblMetazoa" id="GPAI047709-RA">
    <property type="protein sequence ID" value="GPAI047709-PA"/>
    <property type="gene ID" value="GPAI047709"/>
</dbReference>
<protein>
    <submittedName>
        <fullName evidence="2">Uncharacterized protein</fullName>
    </submittedName>
</protein>
<evidence type="ECO:0000256" key="1">
    <source>
        <dbReference type="SAM" id="Phobius"/>
    </source>
</evidence>
<keyword evidence="1" id="KW-0812">Transmembrane</keyword>
<evidence type="ECO:0000313" key="3">
    <source>
        <dbReference type="Proteomes" id="UP000092445"/>
    </source>
</evidence>